<dbReference type="PROSITE" id="PS50294">
    <property type="entry name" value="WD_REPEATS_REGION"/>
    <property type="match status" value="5"/>
</dbReference>
<feature type="repeat" description="WD" evidence="3">
    <location>
        <begin position="778"/>
        <end position="817"/>
    </location>
</feature>
<feature type="region of interest" description="Disordered" evidence="4">
    <location>
        <begin position="121"/>
        <end position="153"/>
    </location>
</feature>
<dbReference type="Gene3D" id="1.10.287.70">
    <property type="match status" value="1"/>
</dbReference>
<dbReference type="Gene3D" id="2.130.10.10">
    <property type="entry name" value="YVTN repeat-like/Quinoprotein amine dehydrogenase"/>
    <property type="match status" value="2"/>
</dbReference>
<feature type="region of interest" description="Disordered" evidence="4">
    <location>
        <begin position="177"/>
        <end position="282"/>
    </location>
</feature>
<evidence type="ECO:0000256" key="4">
    <source>
        <dbReference type="SAM" id="MobiDB-lite"/>
    </source>
</evidence>
<dbReference type="GO" id="GO:0010992">
    <property type="term" value="P:ubiquitin recycling"/>
    <property type="evidence" value="ECO:0007669"/>
    <property type="project" value="TreeGrafter"/>
</dbReference>
<dbReference type="FunFam" id="1.20.1280.50:FF:000133">
    <property type="entry name" value="F-box and WD repeat domain-containing 7"/>
    <property type="match status" value="1"/>
</dbReference>
<evidence type="ECO:0000256" key="3">
    <source>
        <dbReference type="PROSITE-ProRule" id="PRU00221"/>
    </source>
</evidence>
<dbReference type="PROSITE" id="PS00678">
    <property type="entry name" value="WD_REPEATS_1"/>
    <property type="match status" value="5"/>
</dbReference>
<feature type="compositionally biased region" description="Low complexity" evidence="4">
    <location>
        <begin position="344"/>
        <end position="362"/>
    </location>
</feature>
<dbReference type="SMART" id="SM00256">
    <property type="entry name" value="FBOX"/>
    <property type="match status" value="1"/>
</dbReference>
<dbReference type="SUPFAM" id="SSF81383">
    <property type="entry name" value="F-box domain"/>
    <property type="match status" value="1"/>
</dbReference>
<accession>A0A553P8H9</accession>
<dbReference type="PANTHER" id="PTHR19849:SF1">
    <property type="entry name" value="F-BOX_WD REPEAT-CONTAINING PROTEIN 7"/>
    <property type="match status" value="1"/>
</dbReference>
<dbReference type="PROSITE" id="PS50181">
    <property type="entry name" value="FBOX"/>
    <property type="match status" value="1"/>
</dbReference>
<evidence type="ECO:0000313" key="7">
    <source>
        <dbReference type="EMBL" id="TRY73992.1"/>
    </source>
</evidence>
<evidence type="ECO:0000313" key="8">
    <source>
        <dbReference type="Proteomes" id="UP000318571"/>
    </source>
</evidence>
<feature type="transmembrane region" description="Helical" evidence="5">
    <location>
        <begin position="1180"/>
        <end position="1199"/>
    </location>
</feature>
<dbReference type="InterPro" id="IPR019775">
    <property type="entry name" value="WD40_repeat_CS"/>
</dbReference>
<dbReference type="InterPro" id="IPR015943">
    <property type="entry name" value="WD40/YVTN_repeat-like_dom_sf"/>
</dbReference>
<dbReference type="InterPro" id="IPR001680">
    <property type="entry name" value="WD40_rpt"/>
</dbReference>
<dbReference type="SUPFAM" id="SSF50978">
    <property type="entry name" value="WD40 repeat-like"/>
    <property type="match status" value="1"/>
</dbReference>
<feature type="compositionally biased region" description="Low complexity" evidence="4">
    <location>
        <begin position="391"/>
        <end position="402"/>
    </location>
</feature>
<feature type="region of interest" description="Disordered" evidence="4">
    <location>
        <begin position="462"/>
        <end position="481"/>
    </location>
</feature>
<feature type="compositionally biased region" description="Basic and acidic residues" evidence="4">
    <location>
        <begin position="309"/>
        <end position="330"/>
    </location>
</feature>
<feature type="region of interest" description="Disordered" evidence="4">
    <location>
        <begin position="299"/>
        <end position="442"/>
    </location>
</feature>
<dbReference type="CDD" id="cd00200">
    <property type="entry name" value="WD40"/>
    <property type="match status" value="1"/>
</dbReference>
<feature type="repeat" description="WD" evidence="3">
    <location>
        <begin position="898"/>
        <end position="937"/>
    </location>
</feature>
<dbReference type="STRING" id="6832.A0A553P8H9"/>
<evidence type="ECO:0000256" key="2">
    <source>
        <dbReference type="ARBA" id="ARBA00022737"/>
    </source>
</evidence>
<keyword evidence="5" id="KW-0812">Transmembrane</keyword>
<feature type="domain" description="F-box" evidence="6">
    <location>
        <begin position="592"/>
        <end position="638"/>
    </location>
</feature>
<keyword evidence="5" id="KW-1133">Transmembrane helix</keyword>
<dbReference type="GO" id="GO:0005737">
    <property type="term" value="C:cytoplasm"/>
    <property type="evidence" value="ECO:0007669"/>
    <property type="project" value="TreeGrafter"/>
</dbReference>
<feature type="repeat" description="WD" evidence="3">
    <location>
        <begin position="697"/>
        <end position="737"/>
    </location>
</feature>
<dbReference type="GO" id="GO:0043130">
    <property type="term" value="F:ubiquitin binding"/>
    <property type="evidence" value="ECO:0007669"/>
    <property type="project" value="TreeGrafter"/>
</dbReference>
<feature type="repeat" description="WD" evidence="3">
    <location>
        <begin position="818"/>
        <end position="857"/>
    </location>
</feature>
<evidence type="ECO:0000256" key="1">
    <source>
        <dbReference type="ARBA" id="ARBA00022574"/>
    </source>
</evidence>
<feature type="repeat" description="WD" evidence="3">
    <location>
        <begin position="1332"/>
        <end position="1371"/>
    </location>
</feature>
<feature type="repeat" description="WD" evidence="3">
    <location>
        <begin position="858"/>
        <end position="897"/>
    </location>
</feature>
<dbReference type="InterPro" id="IPR036047">
    <property type="entry name" value="F-box-like_dom_sf"/>
</dbReference>
<keyword evidence="8" id="KW-1185">Reference proteome</keyword>
<feature type="region of interest" description="Disordered" evidence="4">
    <location>
        <begin position="486"/>
        <end position="515"/>
    </location>
</feature>
<dbReference type="SMART" id="SM00320">
    <property type="entry name" value="WD40"/>
    <property type="match status" value="7"/>
</dbReference>
<feature type="region of interest" description="Disordered" evidence="4">
    <location>
        <begin position="13"/>
        <end position="74"/>
    </location>
</feature>
<feature type="compositionally biased region" description="Low complexity" evidence="4">
    <location>
        <begin position="415"/>
        <end position="442"/>
    </location>
</feature>
<dbReference type="Pfam" id="PF12937">
    <property type="entry name" value="F-box-like"/>
    <property type="match status" value="1"/>
</dbReference>
<organism evidence="7 8">
    <name type="scientific">Tigriopus californicus</name>
    <name type="common">Marine copepod</name>
    <dbReference type="NCBI Taxonomy" id="6832"/>
    <lineage>
        <taxon>Eukaryota</taxon>
        <taxon>Metazoa</taxon>
        <taxon>Ecdysozoa</taxon>
        <taxon>Arthropoda</taxon>
        <taxon>Crustacea</taxon>
        <taxon>Multicrustacea</taxon>
        <taxon>Hexanauplia</taxon>
        <taxon>Copepoda</taxon>
        <taxon>Harpacticoida</taxon>
        <taxon>Harpacticidae</taxon>
        <taxon>Tigriopus</taxon>
    </lineage>
</organism>
<gene>
    <name evidence="7" type="ORF">TCAL_12861</name>
</gene>
<comment type="caution">
    <text evidence="7">The sequence shown here is derived from an EMBL/GenBank/DDBJ whole genome shotgun (WGS) entry which is preliminary data.</text>
</comment>
<dbReference type="PANTHER" id="PTHR19849">
    <property type="entry name" value="PHOSPHOLIPASE A-2-ACTIVATING PROTEIN"/>
    <property type="match status" value="1"/>
</dbReference>
<dbReference type="Pfam" id="PF00400">
    <property type="entry name" value="WD40"/>
    <property type="match status" value="7"/>
</dbReference>
<evidence type="ECO:0000259" key="6">
    <source>
        <dbReference type="PROSITE" id="PS50181"/>
    </source>
</evidence>
<dbReference type="InterPro" id="IPR036322">
    <property type="entry name" value="WD40_repeat_dom_sf"/>
</dbReference>
<dbReference type="GO" id="GO:0005634">
    <property type="term" value="C:nucleus"/>
    <property type="evidence" value="ECO:0007669"/>
    <property type="project" value="TreeGrafter"/>
</dbReference>
<dbReference type="GO" id="GO:0043161">
    <property type="term" value="P:proteasome-mediated ubiquitin-dependent protein catabolic process"/>
    <property type="evidence" value="ECO:0007669"/>
    <property type="project" value="TreeGrafter"/>
</dbReference>
<protein>
    <recommendedName>
        <fullName evidence="6">F-box domain-containing protein</fullName>
    </recommendedName>
</protein>
<dbReference type="Gene3D" id="1.20.1280.50">
    <property type="match status" value="1"/>
</dbReference>
<sequence length="1424" mass="156076">MTVDGLLGIHCRSQSSPERVHPSVNLQVPPDLEPGSSRGTDPYVSSLPQDLTPPVHLGREVGPPGRFLENGCGRPKLQSGRVAVIGLSLECKRPPPRRPDPWIWTGPPPRVASILTPMPHRTDQRATSSQATAGPHRSPGDPQPGPSTSAAEFDLEVFDSGSSCSLEECWAVVGSANERKKYHHSKSGGLASGPKSRVKNPLISRASATGPPLSTQVICQIEEEEGSDGSDIHPPPFVPPVFSHSSSIDDESGPPDLAPGLASAQVPESACPSETDGEDEDEGCLCAASCISLTAEAARVSQTVQPPSHMEDRLQVVDRWECGSGDERDPPSTSGSQPDPTSPPAGAGPSVASAPSESASTSQLVASPENIDAIVQDHDTFGTDENEDSLDSMSTSMDDLMTQSTADSSFAQQQSRGGPEGPSAAASSSSSSSSLSRTLSVVETAETLSEVIELESCHPIKRKSSRSGYEGPDDETQEGLSRIKKQCVARESHPALDDEETMPGNEDSCPTGASEPRSIALVEITSYPAGPNERSKLIPDKANPPSEILNWVDTFGGWSHAERLLAIDQLISACQPTQVRHMLAVIEPQFQRDFIFLLPKELSLYVLSFLSPRDLLRAAQTCRYWRILCEDNLLWREKFREAGLMDHDFKETMRARARRASSTVYNFPYSPWKSSFMRQHKIEMNWRVRPVRQPKVLKGHDDHVITCLQFSDNRIVSGSDDNTLKVWSAVNGKCLRTLVGHTGGVWSSQMEGGTIVSGSTDRTLKVWNAETGACVHTLYGHTSTVRCMHLHKNRVVSGSRDATLRIWDIQTSECLHVLTGHVAAVRCVQYNGRLVVSGAYDYLVKVWNPDTEECLHTLSGHTNRVYSLQFDGIHVVSGSLDTSIRVWDVETGACKHALMGHQSLTSGMELRNNILVSGNADSTVKVWDITSGQCLQTLSVLKAQEKPSPIEDYTCVNMVVLCALVLIFMVEIVNASLDVNLIGKHSEVLADTDVIIHIGIESVDWDSLRLDCFHAFLERSQNIPDVLYKDLNHSSSLVICHETCDPTSLDNHPDLGWITQEEEAWSNFNLRLDSRVYFLRPLEKDEGVEVHEIYRIGEHIITQKVESWHNKTLVNDPEVMDFTTTLESDYPFVVRFRKEIIQSYSILSVYSSDMWQGCGLFFLLLMMYAPVQGLLSPTSIPAGPGNVILYVIGALLCQGSDYRKSSLSLKIVHFSALIFGLFVFTTFGALMTSLFSVKSFIQPMNDLSQILESGVDVYLQGGTSLEEMFKSSVMGSNGHALWHSKISQSPKYSQLTTDALYETFMKSENSVMIMNQKTFAFMVSQDPVKGCPNKHQSAVTCLQFNSKFVITSSDDGTVKLWDVKTGDFIRDLVALESGGSGGVVWRIRANSTKLVCAVGSRNGTEETKLMVLDFEANEANAIKQ</sequence>
<name>A0A553P8H9_TIGCA</name>
<reference evidence="7 8" key="1">
    <citation type="journal article" date="2018" name="Nat. Ecol. Evol.">
        <title>Genomic signatures of mitonuclear coevolution across populations of Tigriopus californicus.</title>
        <authorList>
            <person name="Barreto F.S."/>
            <person name="Watson E.T."/>
            <person name="Lima T.G."/>
            <person name="Willett C.S."/>
            <person name="Edmands S."/>
            <person name="Li W."/>
            <person name="Burton R.S."/>
        </authorList>
    </citation>
    <scope>NUCLEOTIDE SEQUENCE [LARGE SCALE GENOMIC DNA]</scope>
    <source>
        <strain evidence="7 8">San Diego</strain>
    </source>
</reference>
<feature type="transmembrane region" description="Helical" evidence="5">
    <location>
        <begin position="1211"/>
        <end position="1235"/>
    </location>
</feature>
<evidence type="ECO:0000256" key="5">
    <source>
        <dbReference type="SAM" id="Phobius"/>
    </source>
</evidence>
<dbReference type="Proteomes" id="UP000318571">
    <property type="component" value="Chromosome 3"/>
</dbReference>
<feature type="compositionally biased region" description="Polar residues" evidence="4">
    <location>
        <begin position="403"/>
        <end position="414"/>
    </location>
</feature>
<dbReference type="PRINTS" id="PR00320">
    <property type="entry name" value="GPROTEINBRPT"/>
</dbReference>
<dbReference type="EMBL" id="VCGU01000007">
    <property type="protein sequence ID" value="TRY73992.1"/>
    <property type="molecule type" value="Genomic_DNA"/>
</dbReference>
<proteinExistence type="predicted"/>
<dbReference type="CDD" id="cd22133">
    <property type="entry name" value="F-box_FBXW7"/>
    <property type="match status" value="1"/>
</dbReference>
<dbReference type="InterPro" id="IPR020472">
    <property type="entry name" value="WD40_PAC1"/>
</dbReference>
<keyword evidence="1 3" id="KW-0853">WD repeat</keyword>
<feature type="repeat" description="WD" evidence="3">
    <location>
        <begin position="738"/>
        <end position="777"/>
    </location>
</feature>
<dbReference type="PROSITE" id="PS50082">
    <property type="entry name" value="WD_REPEATS_2"/>
    <property type="match status" value="7"/>
</dbReference>
<dbReference type="InterPro" id="IPR001810">
    <property type="entry name" value="F-box_dom"/>
</dbReference>
<keyword evidence="2" id="KW-0677">Repeat</keyword>
<keyword evidence="5" id="KW-0472">Membrane</keyword>